<proteinExistence type="predicted"/>
<evidence type="ECO:0000313" key="3">
    <source>
        <dbReference type="Proteomes" id="UP000050525"/>
    </source>
</evidence>
<name>A0A151MKY2_ALLMI</name>
<keyword evidence="3" id="KW-1185">Reference proteome</keyword>
<sequence length="103" mass="11235">MIPLGGSLSENNAAQFPNRLRRLLQAPTINVDHVVPVWTAPHQALRCVSEDRIVLCSRKQEAGGPGPYPLIKAAETDALRSPDVLSKSRGSSADSEDQEKIKY</sequence>
<dbReference type="EMBL" id="AKHW03005996">
    <property type="protein sequence ID" value="KYO25040.1"/>
    <property type="molecule type" value="Genomic_DNA"/>
</dbReference>
<organism evidence="2 3">
    <name type="scientific">Alligator mississippiensis</name>
    <name type="common">American alligator</name>
    <dbReference type="NCBI Taxonomy" id="8496"/>
    <lineage>
        <taxon>Eukaryota</taxon>
        <taxon>Metazoa</taxon>
        <taxon>Chordata</taxon>
        <taxon>Craniata</taxon>
        <taxon>Vertebrata</taxon>
        <taxon>Euteleostomi</taxon>
        <taxon>Archelosauria</taxon>
        <taxon>Archosauria</taxon>
        <taxon>Crocodylia</taxon>
        <taxon>Alligatoridae</taxon>
        <taxon>Alligatorinae</taxon>
        <taxon>Alligator</taxon>
    </lineage>
</organism>
<reference evidence="2 3" key="1">
    <citation type="journal article" date="2012" name="Genome Biol.">
        <title>Sequencing three crocodilian genomes to illuminate the evolution of archosaurs and amniotes.</title>
        <authorList>
            <person name="St John J.A."/>
            <person name="Braun E.L."/>
            <person name="Isberg S.R."/>
            <person name="Miles L.G."/>
            <person name="Chong A.Y."/>
            <person name="Gongora J."/>
            <person name="Dalzell P."/>
            <person name="Moran C."/>
            <person name="Bed'hom B."/>
            <person name="Abzhanov A."/>
            <person name="Burgess S.C."/>
            <person name="Cooksey A.M."/>
            <person name="Castoe T.A."/>
            <person name="Crawford N.G."/>
            <person name="Densmore L.D."/>
            <person name="Drew J.C."/>
            <person name="Edwards S.V."/>
            <person name="Faircloth B.C."/>
            <person name="Fujita M.K."/>
            <person name="Greenwold M.J."/>
            <person name="Hoffmann F.G."/>
            <person name="Howard J.M."/>
            <person name="Iguchi T."/>
            <person name="Janes D.E."/>
            <person name="Khan S.Y."/>
            <person name="Kohno S."/>
            <person name="de Koning A.J."/>
            <person name="Lance S.L."/>
            <person name="McCarthy F.M."/>
            <person name="McCormack J.E."/>
            <person name="Merchant M.E."/>
            <person name="Peterson D.G."/>
            <person name="Pollock D.D."/>
            <person name="Pourmand N."/>
            <person name="Raney B.J."/>
            <person name="Roessler K.A."/>
            <person name="Sanford J.R."/>
            <person name="Sawyer R.H."/>
            <person name="Schmidt C.J."/>
            <person name="Triplett E.W."/>
            <person name="Tuberville T.D."/>
            <person name="Venegas-Anaya M."/>
            <person name="Howard J.T."/>
            <person name="Jarvis E.D."/>
            <person name="Guillette L.J.Jr."/>
            <person name="Glenn T.C."/>
            <person name="Green R.E."/>
            <person name="Ray D.A."/>
        </authorList>
    </citation>
    <scope>NUCLEOTIDE SEQUENCE [LARGE SCALE GENOMIC DNA]</scope>
    <source>
        <strain evidence="2">KSC_2009_1</strain>
    </source>
</reference>
<accession>A0A151MKY2</accession>
<evidence type="ECO:0000313" key="2">
    <source>
        <dbReference type="EMBL" id="KYO25040.1"/>
    </source>
</evidence>
<dbReference type="Proteomes" id="UP000050525">
    <property type="component" value="Unassembled WGS sequence"/>
</dbReference>
<comment type="caution">
    <text evidence="2">The sequence shown here is derived from an EMBL/GenBank/DDBJ whole genome shotgun (WGS) entry which is preliminary data.</text>
</comment>
<dbReference type="AlphaFoldDB" id="A0A151MKY2"/>
<feature type="region of interest" description="Disordered" evidence="1">
    <location>
        <begin position="79"/>
        <end position="103"/>
    </location>
</feature>
<evidence type="ECO:0000256" key="1">
    <source>
        <dbReference type="SAM" id="MobiDB-lite"/>
    </source>
</evidence>
<protein>
    <submittedName>
        <fullName evidence="2">Uncharacterized protein</fullName>
    </submittedName>
</protein>
<gene>
    <name evidence="2" type="ORF">Y1Q_0023871</name>
</gene>